<sequence length="73" mass="8584">MQENGANYEEGHVSGSSRSQRSHRHGHNERRSICKEYLVELEIEPKMIEETLKDNVWIMVMEKELPQSTKNDI</sequence>
<dbReference type="AlphaFoldDB" id="A0A371FNZ8"/>
<protein>
    <recommendedName>
        <fullName evidence="4">Retrovirus-related Pol polyprotein from transposon TNT 1-94</fullName>
    </recommendedName>
</protein>
<feature type="region of interest" description="Disordered" evidence="1">
    <location>
        <begin position="1"/>
        <end position="30"/>
    </location>
</feature>
<gene>
    <name evidence="2" type="ORF">CR513_39517</name>
</gene>
<feature type="non-terminal residue" evidence="2">
    <location>
        <position position="1"/>
    </location>
</feature>
<organism evidence="2 3">
    <name type="scientific">Mucuna pruriens</name>
    <name type="common">Velvet bean</name>
    <name type="synonym">Dolichos pruriens</name>
    <dbReference type="NCBI Taxonomy" id="157652"/>
    <lineage>
        <taxon>Eukaryota</taxon>
        <taxon>Viridiplantae</taxon>
        <taxon>Streptophyta</taxon>
        <taxon>Embryophyta</taxon>
        <taxon>Tracheophyta</taxon>
        <taxon>Spermatophyta</taxon>
        <taxon>Magnoliopsida</taxon>
        <taxon>eudicotyledons</taxon>
        <taxon>Gunneridae</taxon>
        <taxon>Pentapetalae</taxon>
        <taxon>rosids</taxon>
        <taxon>fabids</taxon>
        <taxon>Fabales</taxon>
        <taxon>Fabaceae</taxon>
        <taxon>Papilionoideae</taxon>
        <taxon>50 kb inversion clade</taxon>
        <taxon>NPAAA clade</taxon>
        <taxon>indigoferoid/millettioid clade</taxon>
        <taxon>Phaseoleae</taxon>
        <taxon>Mucuna</taxon>
    </lineage>
</organism>
<comment type="caution">
    <text evidence="2">The sequence shown here is derived from an EMBL/GenBank/DDBJ whole genome shotgun (WGS) entry which is preliminary data.</text>
</comment>
<evidence type="ECO:0000256" key="1">
    <source>
        <dbReference type="SAM" id="MobiDB-lite"/>
    </source>
</evidence>
<dbReference type="EMBL" id="QJKJ01008368">
    <property type="protein sequence ID" value="RDX79991.1"/>
    <property type="molecule type" value="Genomic_DNA"/>
</dbReference>
<proteinExistence type="predicted"/>
<accession>A0A371FNZ8</accession>
<name>A0A371FNZ8_MUCPR</name>
<evidence type="ECO:0008006" key="4">
    <source>
        <dbReference type="Google" id="ProtNLM"/>
    </source>
</evidence>
<keyword evidence="3" id="KW-1185">Reference proteome</keyword>
<evidence type="ECO:0000313" key="3">
    <source>
        <dbReference type="Proteomes" id="UP000257109"/>
    </source>
</evidence>
<evidence type="ECO:0000313" key="2">
    <source>
        <dbReference type="EMBL" id="RDX79991.1"/>
    </source>
</evidence>
<reference evidence="2" key="1">
    <citation type="submission" date="2018-05" db="EMBL/GenBank/DDBJ databases">
        <title>Draft genome of Mucuna pruriens seed.</title>
        <authorList>
            <person name="Nnadi N.E."/>
            <person name="Vos R."/>
            <person name="Hasami M.H."/>
            <person name="Devisetty U.K."/>
            <person name="Aguiy J.C."/>
        </authorList>
    </citation>
    <scope>NUCLEOTIDE SEQUENCE [LARGE SCALE GENOMIC DNA]</scope>
    <source>
        <strain evidence="2">JCA_2017</strain>
    </source>
</reference>
<dbReference type="Proteomes" id="UP000257109">
    <property type="component" value="Unassembled WGS sequence"/>
</dbReference>